<dbReference type="STRING" id="398512.Bccel_0232"/>
<dbReference type="eggNOG" id="ENOG502ZV81">
    <property type="taxonomic scope" value="Bacteria"/>
</dbReference>
<dbReference type="EMBL" id="LGTC01000001">
    <property type="protein sequence ID" value="KNY24975.1"/>
    <property type="molecule type" value="Genomic_DNA"/>
</dbReference>
<accession>A0A0L6JGY8</accession>
<dbReference type="AlphaFoldDB" id="A0A0L6JGY8"/>
<dbReference type="RefSeq" id="WP_036939694.1">
    <property type="nucleotide sequence ID" value="NZ_JQKC01000009.1"/>
</dbReference>
<keyword evidence="2" id="KW-1185">Reference proteome</keyword>
<organism evidence="1 2">
    <name type="scientific">Pseudobacteroides cellulosolvens ATCC 35603 = DSM 2933</name>
    <dbReference type="NCBI Taxonomy" id="398512"/>
    <lineage>
        <taxon>Bacteria</taxon>
        <taxon>Bacillati</taxon>
        <taxon>Bacillota</taxon>
        <taxon>Clostridia</taxon>
        <taxon>Eubacteriales</taxon>
        <taxon>Oscillospiraceae</taxon>
        <taxon>Pseudobacteroides</taxon>
    </lineage>
</organism>
<protein>
    <submittedName>
        <fullName evidence="1">Uncharacterized protein</fullName>
    </submittedName>
</protein>
<sequence>MEFYIMDENGNYTFKDGIKKVGKDFYYNPTKQPERGYLTEDIATEAVSKLELHNQAGNLGHTFKIIKSTSQYVIMEGNSNTIVDENCFVKESKDKWKFVGVTGYNKERSVTTYIIDRAEEVLNKLQGIGAGLNFYIREVKDIPFNGQVITMEV</sequence>
<evidence type="ECO:0000313" key="2">
    <source>
        <dbReference type="Proteomes" id="UP000036923"/>
    </source>
</evidence>
<dbReference type="Proteomes" id="UP000036923">
    <property type="component" value="Unassembled WGS sequence"/>
</dbReference>
<reference evidence="2" key="1">
    <citation type="submission" date="2015-07" db="EMBL/GenBank/DDBJ databases">
        <title>Near-Complete Genome Sequence of the Cellulolytic Bacterium Bacteroides (Pseudobacteroides) cellulosolvens ATCC 35603.</title>
        <authorList>
            <person name="Dassa B."/>
            <person name="Utturkar S.M."/>
            <person name="Klingeman D.M."/>
            <person name="Hurt R.A."/>
            <person name="Keller M."/>
            <person name="Xu J."/>
            <person name="Reddy Y.H.K."/>
            <person name="Borovok I."/>
            <person name="Grinberg I.R."/>
            <person name="Lamed R."/>
            <person name="Zhivin O."/>
            <person name="Bayer E.A."/>
            <person name="Brown S.D."/>
        </authorList>
    </citation>
    <scope>NUCLEOTIDE SEQUENCE [LARGE SCALE GENOMIC DNA]</scope>
    <source>
        <strain evidence="2">DSM 2933</strain>
    </source>
</reference>
<comment type="caution">
    <text evidence="1">The sequence shown here is derived from an EMBL/GenBank/DDBJ whole genome shotgun (WGS) entry which is preliminary data.</text>
</comment>
<gene>
    <name evidence="1" type="ORF">Bccel_0232</name>
</gene>
<proteinExistence type="predicted"/>
<evidence type="ECO:0000313" key="1">
    <source>
        <dbReference type="EMBL" id="KNY24975.1"/>
    </source>
</evidence>
<name>A0A0L6JGY8_9FIRM</name>